<gene>
    <name evidence="2" type="ORF">CYMTET_2868</name>
    <name evidence="1" type="ORF">CYMTET_45743</name>
</gene>
<comment type="caution">
    <text evidence="2">The sequence shown here is derived from an EMBL/GenBank/DDBJ whole genome shotgun (WGS) entry which is preliminary data.</text>
</comment>
<dbReference type="EMBL" id="LGRX02031592">
    <property type="protein sequence ID" value="KAK3244655.1"/>
    <property type="molecule type" value="Genomic_DNA"/>
</dbReference>
<keyword evidence="3" id="KW-1185">Reference proteome</keyword>
<proteinExistence type="predicted"/>
<dbReference type="AlphaFoldDB" id="A0AAE0H4J5"/>
<dbReference type="Proteomes" id="UP001190700">
    <property type="component" value="Unassembled WGS sequence"/>
</dbReference>
<evidence type="ECO:0000313" key="2">
    <source>
        <dbReference type="EMBL" id="KAK3289739.1"/>
    </source>
</evidence>
<organism evidence="2 3">
    <name type="scientific">Cymbomonas tetramitiformis</name>
    <dbReference type="NCBI Taxonomy" id="36881"/>
    <lineage>
        <taxon>Eukaryota</taxon>
        <taxon>Viridiplantae</taxon>
        <taxon>Chlorophyta</taxon>
        <taxon>Pyramimonadophyceae</taxon>
        <taxon>Pyramimonadales</taxon>
        <taxon>Pyramimonadaceae</taxon>
        <taxon>Cymbomonas</taxon>
    </lineage>
</organism>
<accession>A0AAE0H4J5</accession>
<evidence type="ECO:0000313" key="1">
    <source>
        <dbReference type="EMBL" id="KAK3244655.1"/>
    </source>
</evidence>
<reference evidence="2 3" key="1">
    <citation type="journal article" date="2015" name="Genome Biol. Evol.">
        <title>Comparative Genomics of a Bacterivorous Green Alga Reveals Evolutionary Causalities and Consequences of Phago-Mixotrophic Mode of Nutrition.</title>
        <authorList>
            <person name="Burns J.A."/>
            <person name="Paasch A."/>
            <person name="Narechania A."/>
            <person name="Kim E."/>
        </authorList>
    </citation>
    <scope>NUCLEOTIDE SEQUENCE [LARGE SCALE GENOMIC DNA]</scope>
    <source>
        <strain evidence="2">PLY_AMNH</strain>
    </source>
</reference>
<reference evidence="2" key="2">
    <citation type="submission" date="2023-06" db="EMBL/GenBank/DDBJ databases">
        <title>Long-read-based genome assembly of the green algal bacterivore Cymbomonas tetramitiformis.</title>
        <authorList>
            <person name="Gyaltshen Y."/>
            <person name="Rozenberg A."/>
            <person name="Paasch A."/>
            <person name="Burns J.A."/>
            <person name="Warring S."/>
            <person name="Larson R."/>
            <person name="Maurer-Alcala X."/>
            <person name="Dacks J."/>
            <person name="Kim E."/>
        </authorList>
    </citation>
    <scope>NUCLEOTIDE SEQUENCE</scope>
    <source>
        <strain evidence="2">PLY_AMNH</strain>
    </source>
</reference>
<name>A0AAE0H4J5_9CHLO</name>
<dbReference type="EMBL" id="LGRX02000048">
    <property type="protein sequence ID" value="KAK3289739.1"/>
    <property type="molecule type" value="Genomic_DNA"/>
</dbReference>
<evidence type="ECO:0000313" key="3">
    <source>
        <dbReference type="Proteomes" id="UP001190700"/>
    </source>
</evidence>
<protein>
    <submittedName>
        <fullName evidence="2">Uncharacterized protein</fullName>
    </submittedName>
</protein>
<sequence length="150" mass="16745">MGDINENTDTSIDMIMIDNTENEEVFMLSNNICNIAKEFDKMRDMRTITTEGLSGAAGVALCMSYLIGKNIHAMNQIETPLRLLAMITEDVQEFTVSTQNVTRVTDETNIFWDVCCVSKNTDAPDVDHDSSVSVLYSNDLTDSYPTDNLI</sequence>